<feature type="coiled-coil region" evidence="1">
    <location>
        <begin position="800"/>
        <end position="1081"/>
    </location>
</feature>
<proteinExistence type="predicted"/>
<feature type="region of interest" description="Disordered" evidence="2">
    <location>
        <begin position="393"/>
        <end position="443"/>
    </location>
</feature>
<dbReference type="Proteomes" id="UP001470230">
    <property type="component" value="Unassembled WGS sequence"/>
</dbReference>
<feature type="region of interest" description="Disordered" evidence="2">
    <location>
        <begin position="301"/>
        <end position="330"/>
    </location>
</feature>
<keyword evidence="4" id="KW-1185">Reference proteome</keyword>
<organism evidence="3 4">
    <name type="scientific">Tritrichomonas musculus</name>
    <dbReference type="NCBI Taxonomy" id="1915356"/>
    <lineage>
        <taxon>Eukaryota</taxon>
        <taxon>Metamonada</taxon>
        <taxon>Parabasalia</taxon>
        <taxon>Tritrichomonadida</taxon>
        <taxon>Tritrichomonadidae</taxon>
        <taxon>Tritrichomonas</taxon>
    </lineage>
</organism>
<name>A0ABR2KMC4_9EUKA</name>
<accession>A0ABR2KMC4</accession>
<feature type="coiled-coil region" evidence="1">
    <location>
        <begin position="528"/>
        <end position="604"/>
    </location>
</feature>
<feature type="compositionally biased region" description="Basic and acidic residues" evidence="2">
    <location>
        <begin position="301"/>
        <end position="312"/>
    </location>
</feature>
<evidence type="ECO:0000256" key="2">
    <source>
        <dbReference type="SAM" id="MobiDB-lite"/>
    </source>
</evidence>
<dbReference type="PANTHER" id="PTHR23159:SF31">
    <property type="entry name" value="CENTROSOME-ASSOCIATED PROTEIN CEP250 ISOFORM X1"/>
    <property type="match status" value="1"/>
</dbReference>
<gene>
    <name evidence="3" type="ORF">M9Y10_029200</name>
</gene>
<sequence length="1148" mass="132106">MEDSLSDTSERNKSQNSQNSDQQLNDAHMIAEAKNAQLIEQNAQLTKINDQLKAQLDQALNIEPQIEKLHEQNRQLTSENRSVKEEKDDLQKRFDILQKTNSDLQKKVEEEKQHCTVARNQCSENAKKEIKKAKAQAKAQMEELCDQLESLQAKYDKNEIELKTVNNKVERLLENATRYFGQEFHDIDTFISFLSGSFPSQGQNNQISNSQSSVIATPVHRRTAPATPLIATSASMVQQTPNFIAQQAPNTVTQLEKKLKREKSKTKTLTTDKDELEMSIGRLKRELNDLNNKHKVEIDKLKSKAKETKEEQDLTDANTQHTIKTLENKVETLTRKNEELKKKVQEYEMSSGIPQPQFPDQNQQNLSQYPNDQQAQSPYIANQASLPAYYSPIQQPLFSPSNPNQPNLAKTSSSPLSHPYSRSVTTTPKRTQLRENEGMAHECPSSEHLVNQNIDLNEQLKSSKNRMDDLVDRLKKSESQRNNLQLQLEKEKSENNSLKIVHSNTVNELAMLREALHMKESVKDRNDKKLMRREFNEQKAQLEGVTQELKSLKKQLTESITEHQRDLANITDLKREIEDLKDEKERLKKEADNVREELSTVQAEFESHVRNEVTPETLIPMASWQGHDFPGEINAGISRIACNPSLQPASKLKSIYKVISKKYGEMISSRDKLLDQSYSENQQIRDIVNEFVSDITIALDMKPIGFNDFFKDKPQQTIIDTIKNFRSCHDDLKRSNDQLTQTLSRVHQTFGAVGLTSNTNGSPGGFNGINAFPSLEDITYGMEKEVNSVKTQLSTTSDQLQKRTKKCKELASALKTLKKKTENDAEDSKQEIQRLKTLSESLKRENGELSKSVKELRWKLQSLTTEYDDYKLKHEEESKDLDEKLESQAKIALIEKQRLEANYQEQIRMISEQCNDTSEYLTEHQDQLTKLKQEVETQKAIIAQKDIEIERLKEEHDENYQTNDIRLIDEKKNLINSYEKAVAEQKQQCEGHRSDVEKMTKQLTATEKKLKHSKEKIIQIQKEKVNMEVELRNQIDQVERQKKLIETSSKVELMNAQTAFNSKLEEESAKFEEEKRRIYSTIADTFRQYLGIGSNLNEKSFKSTLFKARDELARLTSLDNSVRRLVNAEPNQKTDDAVAQFVISQSKE</sequence>
<evidence type="ECO:0000256" key="1">
    <source>
        <dbReference type="SAM" id="Coils"/>
    </source>
</evidence>
<feature type="coiled-coil region" evidence="1">
    <location>
        <begin position="31"/>
        <end position="175"/>
    </location>
</feature>
<feature type="coiled-coil region" evidence="1">
    <location>
        <begin position="453"/>
        <end position="501"/>
    </location>
</feature>
<evidence type="ECO:0000313" key="3">
    <source>
        <dbReference type="EMBL" id="KAK8891978.1"/>
    </source>
</evidence>
<feature type="compositionally biased region" description="Low complexity" evidence="2">
    <location>
        <begin position="14"/>
        <end position="25"/>
    </location>
</feature>
<feature type="region of interest" description="Disordered" evidence="2">
    <location>
        <begin position="1"/>
        <end position="26"/>
    </location>
</feature>
<reference evidence="3 4" key="1">
    <citation type="submission" date="2024-04" db="EMBL/GenBank/DDBJ databases">
        <title>Tritrichomonas musculus Genome.</title>
        <authorList>
            <person name="Alves-Ferreira E."/>
            <person name="Grigg M."/>
            <person name="Lorenzi H."/>
            <person name="Galac M."/>
        </authorList>
    </citation>
    <scope>NUCLEOTIDE SEQUENCE [LARGE SCALE GENOMIC DNA]</scope>
    <source>
        <strain evidence="3 4">EAF2021</strain>
    </source>
</reference>
<protein>
    <recommendedName>
        <fullName evidence="5">Viral A-type inclusion protein</fullName>
    </recommendedName>
</protein>
<feature type="compositionally biased region" description="Polar residues" evidence="2">
    <location>
        <begin position="393"/>
        <end position="411"/>
    </location>
</feature>
<dbReference type="EMBL" id="JAPFFF010000004">
    <property type="protein sequence ID" value="KAK8891978.1"/>
    <property type="molecule type" value="Genomic_DNA"/>
</dbReference>
<evidence type="ECO:0000313" key="4">
    <source>
        <dbReference type="Proteomes" id="UP001470230"/>
    </source>
</evidence>
<feature type="region of interest" description="Disordered" evidence="2">
    <location>
        <begin position="346"/>
        <end position="374"/>
    </location>
</feature>
<feature type="compositionally biased region" description="Low complexity" evidence="2">
    <location>
        <begin position="354"/>
        <end position="365"/>
    </location>
</feature>
<keyword evidence="1" id="KW-0175">Coiled coil</keyword>
<dbReference type="PANTHER" id="PTHR23159">
    <property type="entry name" value="CENTROSOMAL PROTEIN 2"/>
    <property type="match status" value="1"/>
</dbReference>
<feature type="compositionally biased region" description="Low complexity" evidence="2">
    <location>
        <begin position="412"/>
        <end position="423"/>
    </location>
</feature>
<evidence type="ECO:0008006" key="5">
    <source>
        <dbReference type="Google" id="ProtNLM"/>
    </source>
</evidence>
<comment type="caution">
    <text evidence="3">The sequence shown here is derived from an EMBL/GenBank/DDBJ whole genome shotgun (WGS) entry which is preliminary data.</text>
</comment>